<dbReference type="Proteomes" id="UP000589520">
    <property type="component" value="Unassembled WGS sequence"/>
</dbReference>
<feature type="domain" description="PAC" evidence="8">
    <location>
        <begin position="352"/>
        <end position="409"/>
    </location>
</feature>
<dbReference type="SMART" id="SM00388">
    <property type="entry name" value="HisKA"/>
    <property type="match status" value="1"/>
</dbReference>
<dbReference type="RefSeq" id="WP_179488591.1">
    <property type="nucleotide sequence ID" value="NZ_JACCCW010000001.1"/>
</dbReference>
<dbReference type="InterPro" id="IPR035965">
    <property type="entry name" value="PAS-like_dom_sf"/>
</dbReference>
<dbReference type="Gene3D" id="2.10.70.100">
    <property type="match status" value="1"/>
</dbReference>
<dbReference type="SMART" id="SM00387">
    <property type="entry name" value="HATPase_c"/>
    <property type="match status" value="1"/>
</dbReference>
<sequence>MSDKQSSSTAPSPLPGPADALFEKQATLSFVQQTARIATWQLDLATGNMTFDDGSYPVFSRPFLQIKTLDDLHSFVHPDDLHAIHACIRQAIDTNTNTTVDYRITIPSGDILWLENRTLPIINQDGVATTLRGMTTDITVRKQNEEKLASSEARYRVLTELNPQAIWMGAPDGSIIYANQGFLDYIGKTLEGLVGLGWLEAFDPTDHERVVEAWTHSIATGTEYAIEAHLIRAKDKVARWWSLRGLPVRDDSGAILHWLGVAYDVHDNKTTADTLRQKQEETERQRAELETVYRTAPVGLGLFDPVEYRYLRLNDRLAEIIGLPPERILGRTITEVAPTSVKEVFDQVVATREMQRRLIDGEFPSRPGEKHFFNVNYAPVFAPDGSIQAIATATLDITHQKKAESALIQSEKLAAVGRLASSISHEINNPLEAITNLLFLAAMDESLPDSIKTYIHMAQSELSRVSQIATQTLRFHRQAVKPTLVSPAELVSAVLNLYQGRLGNSSIHVNAKYATSTPILCFENDIRQVLNNLIANAIDAMRTGGQIVVRAHDTTDVTTHRKGVRITIADTGHGMSPDVRARIFEPFYTTKDLNGTGLGLWISSGIVSHHNGSLTVRSSLHPIHHGTIFSLFLPHPEP</sequence>
<dbReference type="InterPro" id="IPR004358">
    <property type="entry name" value="Sig_transdc_His_kin-like_C"/>
</dbReference>
<gene>
    <name evidence="9" type="ORF">HDF17_001123</name>
</gene>
<dbReference type="GO" id="GO:0000155">
    <property type="term" value="F:phosphorelay sensor kinase activity"/>
    <property type="evidence" value="ECO:0007669"/>
    <property type="project" value="InterPro"/>
</dbReference>
<dbReference type="InterPro" id="IPR003661">
    <property type="entry name" value="HisK_dim/P_dom"/>
</dbReference>
<keyword evidence="4" id="KW-0808">Transferase</keyword>
<feature type="domain" description="PAC" evidence="8">
    <location>
        <begin position="224"/>
        <end position="277"/>
    </location>
</feature>
<comment type="caution">
    <text evidence="9">The sequence shown here is derived from an EMBL/GenBank/DDBJ whole genome shotgun (WGS) entry which is preliminary data.</text>
</comment>
<name>A0A7Y9TFI4_9BACT</name>
<dbReference type="PANTHER" id="PTHR43304:SF1">
    <property type="entry name" value="PAC DOMAIN-CONTAINING PROTEIN"/>
    <property type="match status" value="1"/>
</dbReference>
<evidence type="ECO:0000313" key="9">
    <source>
        <dbReference type="EMBL" id="NYF78836.1"/>
    </source>
</evidence>
<dbReference type="NCBIfam" id="TIGR00229">
    <property type="entry name" value="sensory_box"/>
    <property type="match status" value="2"/>
</dbReference>
<dbReference type="InterPro" id="IPR001610">
    <property type="entry name" value="PAC"/>
</dbReference>
<dbReference type="PANTHER" id="PTHR43304">
    <property type="entry name" value="PHYTOCHROME-LIKE PROTEIN CPH1"/>
    <property type="match status" value="1"/>
</dbReference>
<dbReference type="Pfam" id="PF08447">
    <property type="entry name" value="PAS_3"/>
    <property type="match status" value="1"/>
</dbReference>
<evidence type="ECO:0000259" key="6">
    <source>
        <dbReference type="PROSITE" id="PS50109"/>
    </source>
</evidence>
<dbReference type="InterPro" id="IPR036890">
    <property type="entry name" value="HATPase_C_sf"/>
</dbReference>
<dbReference type="PROSITE" id="PS50109">
    <property type="entry name" value="HIS_KIN"/>
    <property type="match status" value="1"/>
</dbReference>
<dbReference type="Gene3D" id="3.30.565.10">
    <property type="entry name" value="Histidine kinase-like ATPase, C-terminal domain"/>
    <property type="match status" value="1"/>
</dbReference>
<dbReference type="Pfam" id="PF00512">
    <property type="entry name" value="HisKA"/>
    <property type="match status" value="1"/>
</dbReference>
<dbReference type="Gene3D" id="1.10.287.130">
    <property type="match status" value="1"/>
</dbReference>
<dbReference type="SUPFAM" id="SSF47384">
    <property type="entry name" value="Homodimeric domain of signal transducing histidine kinase"/>
    <property type="match status" value="1"/>
</dbReference>
<dbReference type="InterPro" id="IPR013655">
    <property type="entry name" value="PAS_fold_3"/>
</dbReference>
<evidence type="ECO:0000256" key="5">
    <source>
        <dbReference type="ARBA" id="ARBA00022777"/>
    </source>
</evidence>
<dbReference type="Pfam" id="PF08448">
    <property type="entry name" value="PAS_4"/>
    <property type="match status" value="2"/>
</dbReference>
<dbReference type="InterPro" id="IPR000700">
    <property type="entry name" value="PAS-assoc_C"/>
</dbReference>
<dbReference type="AlphaFoldDB" id="A0A7Y9TFI4"/>
<evidence type="ECO:0000256" key="2">
    <source>
        <dbReference type="ARBA" id="ARBA00012438"/>
    </source>
</evidence>
<evidence type="ECO:0000259" key="8">
    <source>
        <dbReference type="PROSITE" id="PS50113"/>
    </source>
</evidence>
<dbReference type="SUPFAM" id="SSF55874">
    <property type="entry name" value="ATPase domain of HSP90 chaperone/DNA topoisomerase II/histidine kinase"/>
    <property type="match status" value="1"/>
</dbReference>
<proteinExistence type="predicted"/>
<dbReference type="SMART" id="SM00091">
    <property type="entry name" value="PAS"/>
    <property type="match status" value="3"/>
</dbReference>
<reference evidence="9 10" key="1">
    <citation type="submission" date="2020-07" db="EMBL/GenBank/DDBJ databases">
        <title>Genomic Encyclopedia of Type Strains, Phase IV (KMG-V): Genome sequencing to study the core and pangenomes of soil and plant-associated prokaryotes.</title>
        <authorList>
            <person name="Whitman W."/>
        </authorList>
    </citation>
    <scope>NUCLEOTIDE SEQUENCE [LARGE SCALE GENOMIC DNA]</scope>
    <source>
        <strain evidence="9 10">X4EP2</strain>
    </source>
</reference>
<organism evidence="9 10">
    <name type="scientific">Granulicella arctica</name>
    <dbReference type="NCBI Taxonomy" id="940613"/>
    <lineage>
        <taxon>Bacteria</taxon>
        <taxon>Pseudomonadati</taxon>
        <taxon>Acidobacteriota</taxon>
        <taxon>Terriglobia</taxon>
        <taxon>Terriglobales</taxon>
        <taxon>Acidobacteriaceae</taxon>
        <taxon>Granulicella</taxon>
    </lineage>
</organism>
<dbReference type="PROSITE" id="PS50112">
    <property type="entry name" value="PAS"/>
    <property type="match status" value="2"/>
</dbReference>
<dbReference type="Gene3D" id="3.30.450.20">
    <property type="entry name" value="PAS domain"/>
    <property type="match status" value="3"/>
</dbReference>
<keyword evidence="3" id="KW-0597">Phosphoprotein</keyword>
<protein>
    <recommendedName>
        <fullName evidence="2">histidine kinase</fullName>
        <ecNumber evidence="2">2.7.13.3</ecNumber>
    </recommendedName>
</protein>
<evidence type="ECO:0000256" key="4">
    <source>
        <dbReference type="ARBA" id="ARBA00022679"/>
    </source>
</evidence>
<dbReference type="SUPFAM" id="SSF55785">
    <property type="entry name" value="PYP-like sensor domain (PAS domain)"/>
    <property type="match status" value="3"/>
</dbReference>
<dbReference type="InterPro" id="IPR000014">
    <property type="entry name" value="PAS"/>
</dbReference>
<dbReference type="CDD" id="cd00082">
    <property type="entry name" value="HisKA"/>
    <property type="match status" value="1"/>
</dbReference>
<keyword evidence="10" id="KW-1185">Reference proteome</keyword>
<feature type="domain" description="Histidine kinase" evidence="6">
    <location>
        <begin position="422"/>
        <end position="637"/>
    </location>
</feature>
<dbReference type="InterPro" id="IPR005467">
    <property type="entry name" value="His_kinase_dom"/>
</dbReference>
<dbReference type="InterPro" id="IPR036097">
    <property type="entry name" value="HisK_dim/P_sf"/>
</dbReference>
<evidence type="ECO:0000256" key="3">
    <source>
        <dbReference type="ARBA" id="ARBA00022553"/>
    </source>
</evidence>
<evidence type="ECO:0000256" key="1">
    <source>
        <dbReference type="ARBA" id="ARBA00000085"/>
    </source>
</evidence>
<keyword evidence="5" id="KW-0418">Kinase</keyword>
<evidence type="ECO:0000259" key="7">
    <source>
        <dbReference type="PROSITE" id="PS50112"/>
    </source>
</evidence>
<dbReference type="SMART" id="SM00086">
    <property type="entry name" value="PAC"/>
    <property type="match status" value="2"/>
</dbReference>
<comment type="catalytic activity">
    <reaction evidence="1">
        <text>ATP + protein L-histidine = ADP + protein N-phospho-L-histidine.</text>
        <dbReference type="EC" id="2.7.13.3"/>
    </reaction>
</comment>
<dbReference type="PROSITE" id="PS50113">
    <property type="entry name" value="PAC"/>
    <property type="match status" value="3"/>
</dbReference>
<dbReference type="Pfam" id="PF02518">
    <property type="entry name" value="HATPase_c"/>
    <property type="match status" value="1"/>
</dbReference>
<dbReference type="CDD" id="cd00130">
    <property type="entry name" value="PAS"/>
    <property type="match status" value="2"/>
</dbReference>
<evidence type="ECO:0000313" key="10">
    <source>
        <dbReference type="Proteomes" id="UP000589520"/>
    </source>
</evidence>
<dbReference type="EC" id="2.7.13.3" evidence="2"/>
<feature type="domain" description="PAS" evidence="7">
    <location>
        <begin position="151"/>
        <end position="221"/>
    </location>
</feature>
<feature type="domain" description="PAS" evidence="7">
    <location>
        <begin position="285"/>
        <end position="362"/>
    </location>
</feature>
<accession>A0A7Y9TFI4</accession>
<feature type="domain" description="PAC" evidence="8">
    <location>
        <begin position="98"/>
        <end position="150"/>
    </location>
</feature>
<dbReference type="PRINTS" id="PR00344">
    <property type="entry name" value="BCTRLSENSOR"/>
</dbReference>
<dbReference type="InterPro" id="IPR052162">
    <property type="entry name" value="Sensor_kinase/Photoreceptor"/>
</dbReference>
<dbReference type="InterPro" id="IPR013656">
    <property type="entry name" value="PAS_4"/>
</dbReference>
<dbReference type="CDD" id="cd00075">
    <property type="entry name" value="HATPase"/>
    <property type="match status" value="1"/>
</dbReference>
<dbReference type="InterPro" id="IPR003594">
    <property type="entry name" value="HATPase_dom"/>
</dbReference>
<dbReference type="EMBL" id="JACCCW010000001">
    <property type="protein sequence ID" value="NYF78836.1"/>
    <property type="molecule type" value="Genomic_DNA"/>
</dbReference>